<dbReference type="PhylomeDB" id="T1J063"/>
<feature type="domain" description="BTB" evidence="1">
    <location>
        <begin position="37"/>
        <end position="104"/>
    </location>
</feature>
<evidence type="ECO:0000313" key="3">
    <source>
        <dbReference type="Proteomes" id="UP000014500"/>
    </source>
</evidence>
<dbReference type="InterPro" id="IPR011333">
    <property type="entry name" value="SKP1/BTB/POZ_sf"/>
</dbReference>
<sequence length="555" mass="64220">MAANKRVRKSDEFNAKEDQQKSLLTNLYNSRDDEKPEKVVLECKDGRVLAHKSILIAGSDYFFAMFSHTNIENETNVASFLDTSVEVMNIVIKFIYAQDIPTRPEITDALISETIIAADKMQLNGLFDEYWNLYSIPITLDKFLNVWQLAEMFNVDETIQNVRIFVLNHMKQISEIDILYDITVTQLENLIVNNVSQLRPAKIGEFITFLLTWGGTKEATETRIDDIINLISKCDIKKLPNHILRNLMSNNQVVVNSAAIYEVLSKEATSRWLTVLKPQIGIYAFVIENGKCEYSVNFLKDLEDVWCSIPKEIHLENWFPAVSRPGAVFFFKFSQFDNNTRGFVAHDETTSTRYNHVEQIALDDSITSETSDYKEIFFRRTSTSYACFNFGQKKWRVINFNDQINDCRCMLLPSDDGKYLFDVDDRHIKIVNIWLGTCVTKEKLPGNWQSIKCRSFDTEPAQKVIFFQKSPNSSLLIYHIESDCWNIVPLPNVRFDVFMYVSFDEECLIFEKTDVAYNVYSLKTMMKLTTFNIPNNFNGCIYFDVSIKMHSLGEA</sequence>
<name>T1J063_STRMM</name>
<evidence type="ECO:0000313" key="2">
    <source>
        <dbReference type="EnsemblMetazoa" id="SMAR006903-PA"/>
    </source>
</evidence>
<dbReference type="Gene3D" id="3.30.710.10">
    <property type="entry name" value="Potassium Channel Kv1.1, Chain A"/>
    <property type="match status" value="1"/>
</dbReference>
<proteinExistence type="predicted"/>
<dbReference type="AlphaFoldDB" id="T1J063"/>
<accession>T1J063</accession>
<dbReference type="HOGENOM" id="CLU_505877_0_0_1"/>
<dbReference type="PROSITE" id="PS50097">
    <property type="entry name" value="BTB"/>
    <property type="match status" value="1"/>
</dbReference>
<keyword evidence="3" id="KW-1185">Reference proteome</keyword>
<dbReference type="SMART" id="SM00225">
    <property type="entry name" value="BTB"/>
    <property type="match status" value="1"/>
</dbReference>
<dbReference type="EMBL" id="JH431734">
    <property type="status" value="NOT_ANNOTATED_CDS"/>
    <property type="molecule type" value="Genomic_DNA"/>
</dbReference>
<protein>
    <recommendedName>
        <fullName evidence="1">BTB domain-containing protein</fullName>
    </recommendedName>
</protein>
<dbReference type="STRING" id="126957.T1J063"/>
<reference evidence="2" key="2">
    <citation type="submission" date="2015-02" db="UniProtKB">
        <authorList>
            <consortium name="EnsemblMetazoa"/>
        </authorList>
    </citation>
    <scope>IDENTIFICATION</scope>
</reference>
<reference evidence="3" key="1">
    <citation type="submission" date="2011-05" db="EMBL/GenBank/DDBJ databases">
        <authorList>
            <person name="Richards S.R."/>
            <person name="Qu J."/>
            <person name="Jiang H."/>
            <person name="Jhangiani S.N."/>
            <person name="Agravi P."/>
            <person name="Goodspeed R."/>
            <person name="Gross S."/>
            <person name="Mandapat C."/>
            <person name="Jackson L."/>
            <person name="Mathew T."/>
            <person name="Pu L."/>
            <person name="Thornton R."/>
            <person name="Saada N."/>
            <person name="Wilczek-Boney K.B."/>
            <person name="Lee S."/>
            <person name="Kovar C."/>
            <person name="Wu Y."/>
            <person name="Scherer S.E."/>
            <person name="Worley K.C."/>
            <person name="Muzny D.M."/>
            <person name="Gibbs R."/>
        </authorList>
    </citation>
    <scope>NUCLEOTIDE SEQUENCE</scope>
    <source>
        <strain evidence="3">Brora</strain>
    </source>
</reference>
<dbReference type="CDD" id="cd18186">
    <property type="entry name" value="BTB_POZ_ZBTB_KLHL-like"/>
    <property type="match status" value="1"/>
</dbReference>
<dbReference type="EnsemblMetazoa" id="SMAR006903-RA">
    <property type="protein sequence ID" value="SMAR006903-PA"/>
    <property type="gene ID" value="SMAR006903"/>
</dbReference>
<organism evidence="2 3">
    <name type="scientific">Strigamia maritima</name>
    <name type="common">European centipede</name>
    <name type="synonym">Geophilus maritimus</name>
    <dbReference type="NCBI Taxonomy" id="126957"/>
    <lineage>
        <taxon>Eukaryota</taxon>
        <taxon>Metazoa</taxon>
        <taxon>Ecdysozoa</taxon>
        <taxon>Arthropoda</taxon>
        <taxon>Myriapoda</taxon>
        <taxon>Chilopoda</taxon>
        <taxon>Pleurostigmophora</taxon>
        <taxon>Geophilomorpha</taxon>
        <taxon>Linotaeniidae</taxon>
        <taxon>Strigamia</taxon>
    </lineage>
</organism>
<dbReference type="SUPFAM" id="SSF54695">
    <property type="entry name" value="POZ domain"/>
    <property type="match status" value="1"/>
</dbReference>
<dbReference type="Gene3D" id="1.25.40.420">
    <property type="match status" value="1"/>
</dbReference>
<dbReference type="eggNOG" id="KOG1072">
    <property type="taxonomic scope" value="Eukaryota"/>
</dbReference>
<dbReference type="PANTHER" id="PTHR45632">
    <property type="entry name" value="LD33804P"/>
    <property type="match status" value="1"/>
</dbReference>
<dbReference type="Pfam" id="PF00651">
    <property type="entry name" value="BTB"/>
    <property type="match status" value="1"/>
</dbReference>
<dbReference type="InterPro" id="IPR000210">
    <property type="entry name" value="BTB/POZ_dom"/>
</dbReference>
<evidence type="ECO:0000259" key="1">
    <source>
        <dbReference type="PROSITE" id="PS50097"/>
    </source>
</evidence>
<dbReference type="Proteomes" id="UP000014500">
    <property type="component" value="Unassembled WGS sequence"/>
</dbReference>